<dbReference type="AlphaFoldDB" id="A0A8H4AZH6"/>
<feature type="region of interest" description="Disordered" evidence="1">
    <location>
        <begin position="1"/>
        <end position="51"/>
    </location>
</feature>
<name>A0A8H4AZH6_GIGMA</name>
<accession>A0A8H4AZH6</accession>
<organism evidence="2 3">
    <name type="scientific">Gigaspora margarita</name>
    <dbReference type="NCBI Taxonomy" id="4874"/>
    <lineage>
        <taxon>Eukaryota</taxon>
        <taxon>Fungi</taxon>
        <taxon>Fungi incertae sedis</taxon>
        <taxon>Mucoromycota</taxon>
        <taxon>Glomeromycotina</taxon>
        <taxon>Glomeromycetes</taxon>
        <taxon>Diversisporales</taxon>
        <taxon>Gigasporaceae</taxon>
        <taxon>Gigaspora</taxon>
    </lineage>
</organism>
<dbReference type="Proteomes" id="UP000439903">
    <property type="component" value="Unassembled WGS sequence"/>
</dbReference>
<comment type="caution">
    <text evidence="2">The sequence shown here is derived from an EMBL/GenBank/DDBJ whole genome shotgun (WGS) entry which is preliminary data.</text>
</comment>
<feature type="compositionally biased region" description="Basic and acidic residues" evidence="1">
    <location>
        <begin position="11"/>
        <end position="51"/>
    </location>
</feature>
<evidence type="ECO:0000313" key="3">
    <source>
        <dbReference type="Proteomes" id="UP000439903"/>
    </source>
</evidence>
<dbReference type="EMBL" id="WTPW01000105">
    <property type="protein sequence ID" value="KAF0547675.1"/>
    <property type="molecule type" value="Genomic_DNA"/>
</dbReference>
<keyword evidence="3" id="KW-1185">Reference proteome</keyword>
<gene>
    <name evidence="2" type="ORF">F8M41_000554</name>
</gene>
<proteinExistence type="predicted"/>
<evidence type="ECO:0000256" key="1">
    <source>
        <dbReference type="SAM" id="MobiDB-lite"/>
    </source>
</evidence>
<protein>
    <submittedName>
        <fullName evidence="2">Uncharacterized protein</fullName>
    </submittedName>
</protein>
<evidence type="ECO:0000313" key="2">
    <source>
        <dbReference type="EMBL" id="KAF0547675.1"/>
    </source>
</evidence>
<reference evidence="2 3" key="1">
    <citation type="journal article" date="2019" name="Environ. Microbiol.">
        <title>At the nexus of three kingdoms: the genome of the mycorrhizal fungus Gigaspora margarita provides insights into plant, endobacterial and fungal interactions.</title>
        <authorList>
            <person name="Venice F."/>
            <person name="Ghignone S."/>
            <person name="Salvioli di Fossalunga A."/>
            <person name="Amselem J."/>
            <person name="Novero M."/>
            <person name="Xianan X."/>
            <person name="Sedzielewska Toro K."/>
            <person name="Morin E."/>
            <person name="Lipzen A."/>
            <person name="Grigoriev I.V."/>
            <person name="Henrissat B."/>
            <person name="Martin F.M."/>
            <person name="Bonfante P."/>
        </authorList>
    </citation>
    <scope>NUCLEOTIDE SEQUENCE [LARGE SCALE GENOMIC DNA]</scope>
    <source>
        <strain evidence="2 3">BEG34</strain>
    </source>
</reference>
<sequence>MLRNRRNRKSTPSEKKDNRSNQDKQDEVSDEKNDKIQDEQYQDSDNKFRGKNHIKLEKRFKEWEELEELKLFAEIVLNL</sequence>
<dbReference type="OrthoDB" id="10424061at2759"/>